<evidence type="ECO:0000313" key="2">
    <source>
        <dbReference type="Proteomes" id="UP001555342"/>
    </source>
</evidence>
<keyword evidence="1" id="KW-0449">Lipoprotein</keyword>
<evidence type="ECO:0000313" key="1">
    <source>
        <dbReference type="EMBL" id="MEW7314589.1"/>
    </source>
</evidence>
<dbReference type="InterPro" id="IPR025731">
    <property type="entry name" value="YecR-like"/>
</dbReference>
<name>A0ABV3NYG8_9ENTR</name>
<gene>
    <name evidence="1" type="primary">yecR</name>
    <name evidence="1" type="ORF">AB1E22_18130</name>
</gene>
<dbReference type="Pfam" id="PF13992">
    <property type="entry name" value="YecR"/>
    <property type="match status" value="1"/>
</dbReference>
<dbReference type="Proteomes" id="UP001555342">
    <property type="component" value="Unassembled WGS sequence"/>
</dbReference>
<dbReference type="RefSeq" id="WP_367596622.1">
    <property type="nucleotide sequence ID" value="NZ_JBFMVT010000002.1"/>
</dbReference>
<accession>A0ABV3NYG8</accession>
<dbReference type="PROSITE" id="PS51257">
    <property type="entry name" value="PROKAR_LIPOPROTEIN"/>
    <property type="match status" value="1"/>
</dbReference>
<reference evidence="1 2" key="1">
    <citation type="submission" date="2024-07" db="EMBL/GenBank/DDBJ databases">
        <authorList>
            <person name="Wang L."/>
        </authorList>
    </citation>
    <scope>NUCLEOTIDE SEQUENCE [LARGE SCALE GENOMIC DNA]</scope>
    <source>
        <strain evidence="1 2">WL359</strain>
    </source>
</reference>
<protein>
    <submittedName>
        <fullName evidence="1">YecR family lipoprotein</fullName>
    </submittedName>
</protein>
<comment type="caution">
    <text evidence="1">The sequence shown here is derived from an EMBL/GenBank/DDBJ whole genome shotgun (WGS) entry which is preliminary data.</text>
</comment>
<dbReference type="EMBL" id="JBFMVT010000002">
    <property type="protein sequence ID" value="MEW7314589.1"/>
    <property type="molecule type" value="Genomic_DNA"/>
</dbReference>
<keyword evidence="2" id="KW-1185">Reference proteome</keyword>
<proteinExistence type="predicted"/>
<organism evidence="1 2">
    <name type="scientific">Buttiauxella gaviniae</name>
    <dbReference type="NCBI Taxonomy" id="82990"/>
    <lineage>
        <taxon>Bacteria</taxon>
        <taxon>Pseudomonadati</taxon>
        <taxon>Pseudomonadota</taxon>
        <taxon>Gammaproteobacteria</taxon>
        <taxon>Enterobacterales</taxon>
        <taxon>Enterobacteriaceae</taxon>
        <taxon>Buttiauxella</taxon>
    </lineage>
</organism>
<sequence length="115" mass="12649">MMRTFCLVLTATLLAGCTLDKIPQPIKSSEVAGVVRLGFDLPALQNGKVDSYIAQSTASHQCQQWGYIAAFPYGEPIKTCSLRSGALCLNQQVTLEYQCRGVGMEKYLRDETIVQ</sequence>